<protein>
    <recommendedName>
        <fullName evidence="8">ATP synthase subunit delta</fullName>
    </recommendedName>
    <alternativeName>
        <fullName evidence="8">ATP synthase F(1) sector subunit delta</fullName>
    </alternativeName>
    <alternativeName>
        <fullName evidence="8">F-type ATPase subunit delta</fullName>
        <shortName evidence="8">F-ATPase subunit delta</shortName>
    </alternativeName>
</protein>
<evidence type="ECO:0000313" key="10">
    <source>
        <dbReference type="Proteomes" id="UP000463975"/>
    </source>
</evidence>
<organism evidence="9 10">
    <name type="scientific">Aristophania vespae</name>
    <dbReference type="NCBI Taxonomy" id="2697033"/>
    <lineage>
        <taxon>Bacteria</taxon>
        <taxon>Pseudomonadati</taxon>
        <taxon>Pseudomonadota</taxon>
        <taxon>Alphaproteobacteria</taxon>
        <taxon>Acetobacterales</taxon>
        <taxon>Acetobacteraceae</taxon>
        <taxon>Aristophania</taxon>
    </lineage>
</organism>
<proteinExistence type="inferred from homology"/>
<dbReference type="EMBL" id="CP047652">
    <property type="protein sequence ID" value="QHI95054.1"/>
    <property type="molecule type" value="Genomic_DNA"/>
</dbReference>
<evidence type="ECO:0000313" key="9">
    <source>
        <dbReference type="EMBL" id="QHI95054.1"/>
    </source>
</evidence>
<comment type="similarity">
    <text evidence="8">Belongs to the ATPase delta chain family.</text>
</comment>
<keyword evidence="6 8" id="KW-0139">CF(1)</keyword>
<dbReference type="NCBIfam" id="TIGR01145">
    <property type="entry name" value="ATP_synt_delta"/>
    <property type="match status" value="1"/>
</dbReference>
<evidence type="ECO:0000256" key="2">
    <source>
        <dbReference type="ARBA" id="ARBA00022448"/>
    </source>
</evidence>
<dbReference type="GO" id="GO:0045259">
    <property type="term" value="C:proton-transporting ATP synthase complex"/>
    <property type="evidence" value="ECO:0007669"/>
    <property type="project" value="UniProtKB-KW"/>
</dbReference>
<evidence type="ECO:0000256" key="6">
    <source>
        <dbReference type="ARBA" id="ARBA00023196"/>
    </source>
</evidence>
<evidence type="ECO:0000256" key="3">
    <source>
        <dbReference type="ARBA" id="ARBA00022781"/>
    </source>
</evidence>
<comment type="subcellular location">
    <subcellularLocation>
        <location evidence="8">Cell membrane</location>
        <topology evidence="8">Peripheral membrane protein</topology>
    </subcellularLocation>
    <subcellularLocation>
        <location evidence="1">Membrane</location>
    </subcellularLocation>
</comment>
<comment type="function">
    <text evidence="8">This protein is part of the stalk that links CF(0) to CF(1). It either transmits conformational changes from CF(0) to CF(1) or is implicated in proton conduction.</text>
</comment>
<keyword evidence="7 8" id="KW-0066">ATP synthesis</keyword>
<dbReference type="RefSeq" id="WP_160618132.1">
    <property type="nucleotide sequence ID" value="NZ_CP047652.1"/>
</dbReference>
<dbReference type="Gene3D" id="1.10.520.20">
    <property type="entry name" value="N-terminal domain of the delta subunit of the F1F0-ATP synthase"/>
    <property type="match status" value="1"/>
</dbReference>
<accession>A0A6P1NF42</accession>
<dbReference type="KEGG" id="bomb:GT348_00880"/>
<evidence type="ECO:0000256" key="5">
    <source>
        <dbReference type="ARBA" id="ARBA00023136"/>
    </source>
</evidence>
<dbReference type="PANTHER" id="PTHR11910">
    <property type="entry name" value="ATP SYNTHASE DELTA CHAIN"/>
    <property type="match status" value="1"/>
</dbReference>
<dbReference type="GO" id="GO:0046933">
    <property type="term" value="F:proton-transporting ATP synthase activity, rotational mechanism"/>
    <property type="evidence" value="ECO:0007669"/>
    <property type="project" value="UniProtKB-UniRule"/>
</dbReference>
<sequence>MPVTVAQQKRNKAPSEVAQRYARAFYEIITAGADASAVLERIDLLVKAFDDNADLQVLLSDPRFDTRNASELASNLCKALNLGDDIRRLIGTVIQNGRFSKLVEILQAILLLDAQARREVSVEVSTAQSLTDEQRNRLIATLKEAGYDNTAITERHDPSLLGGMVVRVGSVLFDTSIAGRLARLQHAMKGAA</sequence>
<dbReference type="InterPro" id="IPR000711">
    <property type="entry name" value="ATPase_OSCP/dsu"/>
</dbReference>
<dbReference type="Proteomes" id="UP000463975">
    <property type="component" value="Chromosome"/>
</dbReference>
<dbReference type="Pfam" id="PF00213">
    <property type="entry name" value="OSCP"/>
    <property type="match status" value="1"/>
</dbReference>
<evidence type="ECO:0000256" key="1">
    <source>
        <dbReference type="ARBA" id="ARBA00004370"/>
    </source>
</evidence>
<keyword evidence="5 8" id="KW-0472">Membrane</keyword>
<name>A0A6P1NF42_9PROT</name>
<keyword evidence="10" id="KW-1185">Reference proteome</keyword>
<gene>
    <name evidence="8 9" type="primary">atpH</name>
    <name evidence="9" type="ORF">GT348_00880</name>
</gene>
<keyword evidence="8" id="KW-1003">Cell membrane</keyword>
<keyword evidence="2 8" id="KW-0813">Transport</keyword>
<comment type="function">
    <text evidence="8">F(1)F(0) ATP synthase produces ATP from ADP in the presence of a proton or sodium gradient. F-type ATPases consist of two structural domains, F(1) containing the extramembraneous catalytic core and F(0) containing the membrane proton channel, linked together by a central stalk and a peripheral stalk. During catalysis, ATP synthesis in the catalytic domain of F(1) is coupled via a rotary mechanism of the central stalk subunits to proton translocation.</text>
</comment>
<dbReference type="GO" id="GO:0005886">
    <property type="term" value="C:plasma membrane"/>
    <property type="evidence" value="ECO:0007669"/>
    <property type="project" value="UniProtKB-SubCell"/>
</dbReference>
<evidence type="ECO:0000256" key="7">
    <source>
        <dbReference type="ARBA" id="ARBA00023310"/>
    </source>
</evidence>
<dbReference type="AlphaFoldDB" id="A0A6P1NF42"/>
<dbReference type="PRINTS" id="PR00125">
    <property type="entry name" value="ATPASEDELTA"/>
</dbReference>
<dbReference type="HAMAP" id="MF_01416">
    <property type="entry name" value="ATP_synth_delta_bact"/>
    <property type="match status" value="1"/>
</dbReference>
<keyword evidence="4 8" id="KW-0406">Ion transport</keyword>
<keyword evidence="3 8" id="KW-0375">Hydrogen ion transport</keyword>
<evidence type="ECO:0000256" key="8">
    <source>
        <dbReference type="HAMAP-Rule" id="MF_01416"/>
    </source>
</evidence>
<dbReference type="InterPro" id="IPR026015">
    <property type="entry name" value="ATP_synth_OSCP/delta_N_sf"/>
</dbReference>
<reference evidence="9 10" key="1">
    <citation type="submission" date="2020-01" db="EMBL/GenBank/DDBJ databases">
        <title>Genome sequencing of strain KACC 21507.</title>
        <authorList>
            <person name="Heo J."/>
            <person name="Kim S.-J."/>
            <person name="Kim J.-S."/>
            <person name="Hong S.-B."/>
            <person name="Kwon S.-W."/>
        </authorList>
    </citation>
    <scope>NUCLEOTIDE SEQUENCE [LARGE SCALE GENOMIC DNA]</scope>
    <source>
        <strain evidence="9 10">KACC 21507</strain>
    </source>
</reference>
<dbReference type="SUPFAM" id="SSF47928">
    <property type="entry name" value="N-terminal domain of the delta subunit of the F1F0-ATP synthase"/>
    <property type="match status" value="1"/>
</dbReference>
<evidence type="ECO:0000256" key="4">
    <source>
        <dbReference type="ARBA" id="ARBA00023065"/>
    </source>
</evidence>